<dbReference type="Proteomes" id="UP000695562">
    <property type="component" value="Unassembled WGS sequence"/>
</dbReference>
<keyword evidence="3" id="KW-1185">Reference proteome</keyword>
<organism evidence="2 3">
    <name type="scientific">Polysphondylium violaceum</name>
    <dbReference type="NCBI Taxonomy" id="133409"/>
    <lineage>
        <taxon>Eukaryota</taxon>
        <taxon>Amoebozoa</taxon>
        <taxon>Evosea</taxon>
        <taxon>Eumycetozoa</taxon>
        <taxon>Dictyostelia</taxon>
        <taxon>Dictyosteliales</taxon>
        <taxon>Dictyosteliaceae</taxon>
        <taxon>Polysphondylium</taxon>
    </lineage>
</organism>
<dbReference type="EMBL" id="AJWJ01000082">
    <property type="protein sequence ID" value="KAF2075875.1"/>
    <property type="molecule type" value="Genomic_DNA"/>
</dbReference>
<proteinExistence type="predicted"/>
<sequence length="1419" mass="163752">MTLSHFDIDYYNLQKSLSHIKEKNEILRPLLKDSANFIKYIYNNKSKISDKRIVNQIYNTELLNTNEIINEQFSISIITEKIISDFKNYFSQLDHIKVSIDIQQIDSCINSINTIINRETKTNIIDYSIELLSKLNDQSFLPKPTTEINNAIQSLQYLINNSNNSILNFQTFSDYKISKKIGILYSLGNILDELINLKKENNYFIVEEKRLVYHGYQCSLSTLNNLFLNNQDLSCINEIVVIGLDQMSIDCNFTRHSTSLAIYSPKWVINDAFIIDLSGQDGDSKYGVYDKEGNGLHGENATPGGHFIGVGDKINLNNLLVLARGGNGGNGSDGRKGDTPNHMDFKLAPKELFLVSNKEKHKSLDGWKVELDDPHLFVESLRDFVKTSDTKSIPIVYNDIHYLSMFKEWWIPDSDKVEILIDRFNIESKKLKPLLKMLPFSPISTSIDIVKDFINLSSDFNSIDLWCTLNKTIVGEKGRMENGQDGKEGLNGLVGDSKIIEKEILISLSLNKDCNIKTPQIKLIEIDQTKDKIHTVVNNERSRSINNNKNNNKNKKLKNNFISSRMEFIKYVLNLNNNFKHIDIISTPYIKSTINNVPKLRLNEIISRLISISTCYSENHNEATFLSFYYQLKEDLSNYLDRKKDKDLSYSVVYTIKFIYQLICSSIFRFKSCRDVFIVTNIKPFLNVIKENIITLESLKKMDILQMYRESYKTSLQEKINQGILLINQLEKDICKSQDQIGKDIENIIQESHDEIKKSEKEKEKLILKKQQLKKNIFSRMGLNVARVGCKAISFFDPTLGILTFLVENSIGLGTDFAFPTSPDLKTTHLKPVNQLDANKVSRFLDKLHDKEKNSIEQRLEALEYNNNCREYAKQFEMDPSQPFTPLDVSNKDIESRIKQLDQHYKQTKPNDIDLYSLKKLEIDYLKIKKQDISTKKKVLKSLKDGIPNFSREQVETSFQIAYLGLSIIKEGKNSFSKIQQVNQLLEENKKMISIYSNNIYTMNQFKNKQTRKIKKYLASACEDLSGKSLASLQIQKLEIKKYLRNIKSIFQSFSQGDNLCLDNTVKVLMEGIENMIQIYERIETYKEQLEFSNFIVNTTSDDPFVDIESKYKDRVKVLRELTTRNVLVDQYNKAKVAFSQYSFPFSSFFFQDKKFICTSASLSSHYSSLEIDKQKDQLVMELKSSINNLIEFIDMDVSTINLNKGPSPDENIINDNFCHLTRNPFYSWDSQSFKVEIKKLMDGDEVHLSSDIKYCYYDVVKFSQVYLTIECNDPLENAQLQSLLSNVNVVLTHSGKSLYKFNYKIYEMKSFASCSSSNGLQLIHRYGNLESTNQSYKKLASSKPILSPYSNWTIQLIPVAPCPNSVFTELSKYSSNSTLYLNGRGIYFGETRGKEAKRLKDRISDQIHKEYSNIFVPF</sequence>
<keyword evidence="1" id="KW-0175">Coiled coil</keyword>
<evidence type="ECO:0000313" key="3">
    <source>
        <dbReference type="Proteomes" id="UP000695562"/>
    </source>
</evidence>
<comment type="caution">
    <text evidence="2">The sequence shown here is derived from an EMBL/GenBank/DDBJ whole genome shotgun (WGS) entry which is preliminary data.</text>
</comment>
<dbReference type="OrthoDB" id="2386367at2759"/>
<name>A0A8J4PYQ2_9MYCE</name>
<protein>
    <submittedName>
        <fullName evidence="2">Uncharacterized protein</fullName>
    </submittedName>
</protein>
<gene>
    <name evidence="2" type="ORF">CYY_002811</name>
</gene>
<reference evidence="2" key="1">
    <citation type="submission" date="2020-01" db="EMBL/GenBank/DDBJ databases">
        <title>Development of genomics and gene disruption for Polysphondylium violaceum indicates a role for the polyketide synthase stlB in stalk morphogenesis.</title>
        <authorList>
            <person name="Narita B."/>
            <person name="Kawabe Y."/>
            <person name="Kin K."/>
            <person name="Saito T."/>
            <person name="Gibbs R."/>
            <person name="Kuspa A."/>
            <person name="Muzny D."/>
            <person name="Queller D."/>
            <person name="Richards S."/>
            <person name="Strassman J."/>
            <person name="Sucgang R."/>
            <person name="Worley K."/>
            <person name="Schaap P."/>
        </authorList>
    </citation>
    <scope>NUCLEOTIDE SEQUENCE</scope>
    <source>
        <strain evidence="2">QSvi11</strain>
    </source>
</reference>
<feature type="coiled-coil region" evidence="1">
    <location>
        <begin position="749"/>
        <end position="776"/>
    </location>
</feature>
<evidence type="ECO:0000256" key="1">
    <source>
        <dbReference type="SAM" id="Coils"/>
    </source>
</evidence>
<accession>A0A8J4PYQ2</accession>
<evidence type="ECO:0000313" key="2">
    <source>
        <dbReference type="EMBL" id="KAF2075875.1"/>
    </source>
</evidence>